<dbReference type="SUPFAM" id="SSF55729">
    <property type="entry name" value="Acyl-CoA N-acyltransferases (Nat)"/>
    <property type="match status" value="1"/>
</dbReference>
<evidence type="ECO:0000313" key="4">
    <source>
        <dbReference type="EMBL" id="QDU32675.1"/>
    </source>
</evidence>
<evidence type="ECO:0000256" key="2">
    <source>
        <dbReference type="ARBA" id="ARBA00023315"/>
    </source>
</evidence>
<dbReference type="PANTHER" id="PTHR43877">
    <property type="entry name" value="AMINOALKYLPHOSPHONATE N-ACETYLTRANSFERASE-RELATED-RELATED"/>
    <property type="match status" value="1"/>
</dbReference>
<dbReference type="EMBL" id="CP036425">
    <property type="protein sequence ID" value="QDU32675.1"/>
    <property type="molecule type" value="Genomic_DNA"/>
</dbReference>
<dbReference type="KEGG" id="pcor:KS4_07090"/>
<name>A0A517YR19_9BACT</name>
<dbReference type="Gene3D" id="3.40.630.30">
    <property type="match status" value="1"/>
</dbReference>
<dbReference type="InterPro" id="IPR050832">
    <property type="entry name" value="Bact_Acetyltransf"/>
</dbReference>
<dbReference type="InterPro" id="IPR016181">
    <property type="entry name" value="Acyl_CoA_acyltransferase"/>
</dbReference>
<proteinExistence type="predicted"/>
<evidence type="ECO:0000313" key="5">
    <source>
        <dbReference type="Proteomes" id="UP000317369"/>
    </source>
</evidence>
<reference evidence="4 5" key="1">
    <citation type="submission" date="2019-02" db="EMBL/GenBank/DDBJ databases">
        <title>Deep-cultivation of Planctomycetes and their phenomic and genomic characterization uncovers novel biology.</title>
        <authorList>
            <person name="Wiegand S."/>
            <person name="Jogler M."/>
            <person name="Boedeker C."/>
            <person name="Pinto D."/>
            <person name="Vollmers J."/>
            <person name="Rivas-Marin E."/>
            <person name="Kohn T."/>
            <person name="Peeters S.H."/>
            <person name="Heuer A."/>
            <person name="Rast P."/>
            <person name="Oberbeckmann S."/>
            <person name="Bunk B."/>
            <person name="Jeske O."/>
            <person name="Meyerdierks A."/>
            <person name="Storesund J.E."/>
            <person name="Kallscheuer N."/>
            <person name="Luecker S."/>
            <person name="Lage O.M."/>
            <person name="Pohl T."/>
            <person name="Merkel B.J."/>
            <person name="Hornburger P."/>
            <person name="Mueller R.-W."/>
            <person name="Bruemmer F."/>
            <person name="Labrenz M."/>
            <person name="Spormann A.M."/>
            <person name="Op den Camp H."/>
            <person name="Overmann J."/>
            <person name="Amann R."/>
            <person name="Jetten M.S.M."/>
            <person name="Mascher T."/>
            <person name="Medema M.H."/>
            <person name="Devos D.P."/>
            <person name="Kaster A.-K."/>
            <person name="Ovreas L."/>
            <person name="Rohde M."/>
            <person name="Galperin M.Y."/>
            <person name="Jogler C."/>
        </authorList>
    </citation>
    <scope>NUCLEOTIDE SEQUENCE [LARGE SCALE GENOMIC DNA]</scope>
    <source>
        <strain evidence="4 5">KS4</strain>
    </source>
</reference>
<evidence type="ECO:0000259" key="3">
    <source>
        <dbReference type="PROSITE" id="PS51186"/>
    </source>
</evidence>
<dbReference type="OrthoDB" id="9798006at2"/>
<dbReference type="InterPro" id="IPR000182">
    <property type="entry name" value="GNAT_dom"/>
</dbReference>
<dbReference type="Proteomes" id="UP000317369">
    <property type="component" value="Chromosome"/>
</dbReference>
<accession>A0A517YR19</accession>
<keyword evidence="2" id="KW-0012">Acyltransferase</keyword>
<dbReference type="GO" id="GO:0016747">
    <property type="term" value="F:acyltransferase activity, transferring groups other than amino-acyl groups"/>
    <property type="evidence" value="ECO:0007669"/>
    <property type="project" value="InterPro"/>
</dbReference>
<dbReference type="PROSITE" id="PS51186">
    <property type="entry name" value="GNAT"/>
    <property type="match status" value="1"/>
</dbReference>
<dbReference type="AlphaFoldDB" id="A0A517YR19"/>
<dbReference type="Pfam" id="PF00583">
    <property type="entry name" value="Acetyltransf_1"/>
    <property type="match status" value="1"/>
</dbReference>
<dbReference type="CDD" id="cd04301">
    <property type="entry name" value="NAT_SF"/>
    <property type="match status" value="1"/>
</dbReference>
<dbReference type="PANTHER" id="PTHR43877:SF2">
    <property type="entry name" value="AMINOALKYLPHOSPHONATE N-ACETYLTRANSFERASE-RELATED"/>
    <property type="match status" value="1"/>
</dbReference>
<keyword evidence="1 4" id="KW-0808">Transferase</keyword>
<protein>
    <submittedName>
        <fullName evidence="4">Acetyltransferase (GNAT) family protein</fullName>
    </submittedName>
</protein>
<keyword evidence="5" id="KW-1185">Reference proteome</keyword>
<feature type="domain" description="N-acetyltransferase" evidence="3">
    <location>
        <begin position="1"/>
        <end position="155"/>
    </location>
</feature>
<gene>
    <name evidence="4" type="ORF">KS4_07090</name>
</gene>
<organism evidence="4 5">
    <name type="scientific">Poriferisphaera corsica</name>
    <dbReference type="NCBI Taxonomy" id="2528020"/>
    <lineage>
        <taxon>Bacteria</taxon>
        <taxon>Pseudomonadati</taxon>
        <taxon>Planctomycetota</taxon>
        <taxon>Phycisphaerae</taxon>
        <taxon>Phycisphaerales</taxon>
        <taxon>Phycisphaeraceae</taxon>
        <taxon>Poriferisphaera</taxon>
    </lineage>
</organism>
<evidence type="ECO:0000256" key="1">
    <source>
        <dbReference type="ARBA" id="ARBA00022679"/>
    </source>
</evidence>
<sequence length="155" mass="18079">MIRLAISEDMDTLIEIAEATGLFRPQELEELIGVMGAYFEGQFDEHHFWVVDEEDGEIVGVVYYAPEPMACHVWNTYFIAVREGWQRMGKGSELMGDVEEQVKRMGGRLLLVETSGLERYEQARRFYSQCGYDEETRIRDFYDEGEDKVIFRKAL</sequence>